<dbReference type="EMBL" id="LNIX01000004">
    <property type="protein sequence ID" value="OXA55461.1"/>
    <property type="molecule type" value="Genomic_DNA"/>
</dbReference>
<comment type="caution">
    <text evidence="1">The sequence shown here is derived from an EMBL/GenBank/DDBJ whole genome shotgun (WGS) entry which is preliminary data.</text>
</comment>
<dbReference type="AlphaFoldDB" id="A0A226EF63"/>
<gene>
    <name evidence="1" type="ORF">Fcan01_08870</name>
</gene>
<evidence type="ECO:0000313" key="2">
    <source>
        <dbReference type="Proteomes" id="UP000198287"/>
    </source>
</evidence>
<organism evidence="1 2">
    <name type="scientific">Folsomia candida</name>
    <name type="common">Springtail</name>
    <dbReference type="NCBI Taxonomy" id="158441"/>
    <lineage>
        <taxon>Eukaryota</taxon>
        <taxon>Metazoa</taxon>
        <taxon>Ecdysozoa</taxon>
        <taxon>Arthropoda</taxon>
        <taxon>Hexapoda</taxon>
        <taxon>Collembola</taxon>
        <taxon>Entomobryomorpha</taxon>
        <taxon>Isotomoidea</taxon>
        <taxon>Isotomidae</taxon>
        <taxon>Proisotominae</taxon>
        <taxon>Folsomia</taxon>
    </lineage>
</organism>
<keyword evidence="2" id="KW-1185">Reference proteome</keyword>
<protein>
    <submittedName>
        <fullName evidence="1">Uncharacterized protein</fullName>
    </submittedName>
</protein>
<name>A0A226EF63_FOLCA</name>
<dbReference type="Proteomes" id="UP000198287">
    <property type="component" value="Unassembled WGS sequence"/>
</dbReference>
<proteinExistence type="predicted"/>
<accession>A0A226EF63</accession>
<evidence type="ECO:0000313" key="1">
    <source>
        <dbReference type="EMBL" id="OXA55461.1"/>
    </source>
</evidence>
<reference evidence="1 2" key="1">
    <citation type="submission" date="2015-12" db="EMBL/GenBank/DDBJ databases">
        <title>The genome of Folsomia candida.</title>
        <authorList>
            <person name="Faddeeva A."/>
            <person name="Derks M.F."/>
            <person name="Anvar Y."/>
            <person name="Smit S."/>
            <person name="Van Straalen N."/>
            <person name="Roelofs D."/>
        </authorList>
    </citation>
    <scope>NUCLEOTIDE SEQUENCE [LARGE SCALE GENOMIC DNA]</scope>
    <source>
        <strain evidence="1 2">VU population</strain>
        <tissue evidence="1">Whole body</tissue>
    </source>
</reference>
<sequence length="252" mass="28214">MSFGYLIVLDECRITPEWIDATTTFAPATPPRSHILNVWSSGTERVGHATLSLSNGGYISLWPGGDSVRSDNLFKKLPAQGVFETDFKRDIINERGKPDLQFNIPPHLLDSDKVIQWKKSYEGDGVYKLKGMNCANAVEKALNSGGLYLLGGSHHGFAKIRVPLASDESFGVKFKTPLLTLPQGILNRVKLTLAVMESGTFFRTVYILIHMGSSFCLIPGVIYCCKKIASFYPENIFSFSRFVRDFVREFFR</sequence>